<gene>
    <name evidence="3" type="ORF">ACFQBQ_13930</name>
</gene>
<evidence type="ECO:0000313" key="4">
    <source>
        <dbReference type="Proteomes" id="UP001596391"/>
    </source>
</evidence>
<protein>
    <submittedName>
        <fullName evidence="3">Uncharacterized protein</fullName>
    </submittedName>
</protein>
<dbReference type="RefSeq" id="WP_263370318.1">
    <property type="nucleotide sequence ID" value="NZ_JAGSYD010000001.1"/>
</dbReference>
<sequence length="87" mass="9282">MGRNLYILAATLGVLALVCGGLSLVHVAQGPGSPGDAALWRTTGIVLFLIAMVVGLGGTLSALFEQAERRHEQQREAERRARREGAR</sequence>
<organism evidence="3 4">
    <name type="scientific">Granulicella cerasi</name>
    <dbReference type="NCBI Taxonomy" id="741063"/>
    <lineage>
        <taxon>Bacteria</taxon>
        <taxon>Pseudomonadati</taxon>
        <taxon>Acidobacteriota</taxon>
        <taxon>Terriglobia</taxon>
        <taxon>Terriglobales</taxon>
        <taxon>Acidobacteriaceae</taxon>
        <taxon>Granulicella</taxon>
    </lineage>
</organism>
<feature type="region of interest" description="Disordered" evidence="1">
    <location>
        <begin position="68"/>
        <end position="87"/>
    </location>
</feature>
<dbReference type="EMBL" id="JBHSWI010000001">
    <property type="protein sequence ID" value="MFC6646666.1"/>
    <property type="molecule type" value="Genomic_DNA"/>
</dbReference>
<keyword evidence="2" id="KW-0472">Membrane</keyword>
<proteinExistence type="predicted"/>
<comment type="caution">
    <text evidence="3">The sequence shown here is derived from an EMBL/GenBank/DDBJ whole genome shotgun (WGS) entry which is preliminary data.</text>
</comment>
<keyword evidence="2" id="KW-0812">Transmembrane</keyword>
<evidence type="ECO:0000256" key="2">
    <source>
        <dbReference type="SAM" id="Phobius"/>
    </source>
</evidence>
<keyword evidence="4" id="KW-1185">Reference proteome</keyword>
<feature type="transmembrane region" description="Helical" evidence="2">
    <location>
        <begin position="43"/>
        <end position="64"/>
    </location>
</feature>
<accession>A0ABW1ZB23</accession>
<reference evidence="4" key="1">
    <citation type="journal article" date="2019" name="Int. J. Syst. Evol. Microbiol.">
        <title>The Global Catalogue of Microorganisms (GCM) 10K type strain sequencing project: providing services to taxonomists for standard genome sequencing and annotation.</title>
        <authorList>
            <consortium name="The Broad Institute Genomics Platform"/>
            <consortium name="The Broad Institute Genome Sequencing Center for Infectious Disease"/>
            <person name="Wu L."/>
            <person name="Ma J."/>
        </authorList>
    </citation>
    <scope>NUCLEOTIDE SEQUENCE [LARGE SCALE GENOMIC DNA]</scope>
    <source>
        <strain evidence="4">CGMCC 1.16026</strain>
    </source>
</reference>
<dbReference type="Proteomes" id="UP001596391">
    <property type="component" value="Unassembled WGS sequence"/>
</dbReference>
<evidence type="ECO:0000313" key="3">
    <source>
        <dbReference type="EMBL" id="MFC6646666.1"/>
    </source>
</evidence>
<keyword evidence="2" id="KW-1133">Transmembrane helix</keyword>
<name>A0ABW1ZB23_9BACT</name>
<evidence type="ECO:0000256" key="1">
    <source>
        <dbReference type="SAM" id="MobiDB-lite"/>
    </source>
</evidence>